<proteinExistence type="predicted"/>
<feature type="compositionally biased region" description="Basic and acidic residues" evidence="1">
    <location>
        <begin position="1"/>
        <end position="22"/>
    </location>
</feature>
<evidence type="ECO:0000313" key="3">
    <source>
        <dbReference type="Proteomes" id="UP000187209"/>
    </source>
</evidence>
<feature type="region of interest" description="Disordered" evidence="1">
    <location>
        <begin position="1"/>
        <end position="24"/>
    </location>
</feature>
<feature type="region of interest" description="Disordered" evidence="1">
    <location>
        <begin position="125"/>
        <end position="152"/>
    </location>
</feature>
<evidence type="ECO:0000256" key="1">
    <source>
        <dbReference type="SAM" id="MobiDB-lite"/>
    </source>
</evidence>
<sequence>MKKRNKDEKRSVTSEKKERKSLGIDLSRAKNNLVREIVSPRNPPYLNSKSRVRQLSLERDLKTQLGLSKKPGLKFLDLFNWTKRTSNNKISYLDNIYAKHLRKLYHKSSNSVEISKAELQALTSSMEKVLSHDTSNSSNIENPESEHKKPSTSIIATRLKLNENITSSFLDKLLEKKSEGQITICTNQLDNIKSRVYRYSKKP</sequence>
<reference evidence="2 3" key="1">
    <citation type="submission" date="2016-11" db="EMBL/GenBank/DDBJ databases">
        <title>The macronuclear genome of Stentor coeruleus: a giant cell with tiny introns.</title>
        <authorList>
            <person name="Slabodnick M."/>
            <person name="Ruby J.G."/>
            <person name="Reiff S.B."/>
            <person name="Swart E.C."/>
            <person name="Gosai S."/>
            <person name="Prabakaran S."/>
            <person name="Witkowska E."/>
            <person name="Larue G.E."/>
            <person name="Fisher S."/>
            <person name="Freeman R.M."/>
            <person name="Gunawardena J."/>
            <person name="Chu W."/>
            <person name="Stover N.A."/>
            <person name="Gregory B.D."/>
            <person name="Nowacki M."/>
            <person name="Derisi J."/>
            <person name="Roy S.W."/>
            <person name="Marshall W.F."/>
            <person name="Sood P."/>
        </authorList>
    </citation>
    <scope>NUCLEOTIDE SEQUENCE [LARGE SCALE GENOMIC DNA]</scope>
    <source>
        <strain evidence="2">WM001</strain>
    </source>
</reference>
<dbReference type="Proteomes" id="UP000187209">
    <property type="component" value="Unassembled WGS sequence"/>
</dbReference>
<name>A0A1R2AP17_9CILI</name>
<accession>A0A1R2AP17</accession>
<gene>
    <name evidence="2" type="ORF">SteCoe_36996</name>
</gene>
<dbReference type="AlphaFoldDB" id="A0A1R2AP17"/>
<organism evidence="2 3">
    <name type="scientific">Stentor coeruleus</name>
    <dbReference type="NCBI Taxonomy" id="5963"/>
    <lineage>
        <taxon>Eukaryota</taxon>
        <taxon>Sar</taxon>
        <taxon>Alveolata</taxon>
        <taxon>Ciliophora</taxon>
        <taxon>Postciliodesmatophora</taxon>
        <taxon>Heterotrichea</taxon>
        <taxon>Heterotrichida</taxon>
        <taxon>Stentoridae</taxon>
        <taxon>Stentor</taxon>
    </lineage>
</organism>
<dbReference type="EMBL" id="MPUH01001776">
    <property type="protein sequence ID" value="OMJ66236.1"/>
    <property type="molecule type" value="Genomic_DNA"/>
</dbReference>
<keyword evidence="3" id="KW-1185">Reference proteome</keyword>
<comment type="caution">
    <text evidence="2">The sequence shown here is derived from an EMBL/GenBank/DDBJ whole genome shotgun (WGS) entry which is preliminary data.</text>
</comment>
<protein>
    <submittedName>
        <fullName evidence="2">Uncharacterized protein</fullName>
    </submittedName>
</protein>
<evidence type="ECO:0000313" key="2">
    <source>
        <dbReference type="EMBL" id="OMJ66236.1"/>
    </source>
</evidence>